<feature type="domain" description="PTS EIIA type-4" evidence="2">
    <location>
        <begin position="1"/>
        <end position="122"/>
    </location>
</feature>
<dbReference type="Pfam" id="PF03610">
    <property type="entry name" value="EIIA-man"/>
    <property type="match status" value="1"/>
</dbReference>
<gene>
    <name evidence="3" type="ORF">GCM10011498_02040</name>
</gene>
<dbReference type="GO" id="GO:0009401">
    <property type="term" value="P:phosphoenolpyruvate-dependent sugar phosphotransferase system"/>
    <property type="evidence" value="ECO:0007669"/>
    <property type="project" value="InterPro"/>
</dbReference>
<dbReference type="RefSeq" id="WP_188671544.1">
    <property type="nucleotide sequence ID" value="NZ_BMKA01000001.1"/>
</dbReference>
<evidence type="ECO:0000313" key="4">
    <source>
        <dbReference type="Proteomes" id="UP000628017"/>
    </source>
</evidence>
<name>A0A916VLJ5_9RHOB</name>
<dbReference type="InterPro" id="IPR051471">
    <property type="entry name" value="Bacterial_PTS_sugar_comp"/>
</dbReference>
<keyword evidence="4" id="KW-1185">Reference proteome</keyword>
<dbReference type="PANTHER" id="PTHR33799:SF1">
    <property type="entry name" value="PTS SYSTEM MANNOSE-SPECIFIC EIIAB COMPONENT-RELATED"/>
    <property type="match status" value="1"/>
</dbReference>
<evidence type="ECO:0000259" key="2">
    <source>
        <dbReference type="PROSITE" id="PS51096"/>
    </source>
</evidence>
<dbReference type="PROSITE" id="PS51096">
    <property type="entry name" value="PTS_EIIA_TYPE_4"/>
    <property type="match status" value="1"/>
</dbReference>
<evidence type="ECO:0000256" key="1">
    <source>
        <dbReference type="ARBA" id="ARBA00022679"/>
    </source>
</evidence>
<dbReference type="EMBL" id="BMKA01000001">
    <property type="protein sequence ID" value="GGA05962.1"/>
    <property type="molecule type" value="Genomic_DNA"/>
</dbReference>
<dbReference type="PANTHER" id="PTHR33799">
    <property type="entry name" value="PTS PERMEASE-RELATED-RELATED"/>
    <property type="match status" value="1"/>
</dbReference>
<keyword evidence="1" id="KW-0808">Transferase</keyword>
<dbReference type="GO" id="GO:0016740">
    <property type="term" value="F:transferase activity"/>
    <property type="evidence" value="ECO:0007669"/>
    <property type="project" value="UniProtKB-KW"/>
</dbReference>
<dbReference type="GO" id="GO:0016020">
    <property type="term" value="C:membrane"/>
    <property type="evidence" value="ECO:0007669"/>
    <property type="project" value="InterPro"/>
</dbReference>
<dbReference type="SUPFAM" id="SSF53062">
    <property type="entry name" value="PTS system fructose IIA component-like"/>
    <property type="match status" value="1"/>
</dbReference>
<dbReference type="InterPro" id="IPR036662">
    <property type="entry name" value="PTS_EIIA_man-typ_sf"/>
</dbReference>
<reference evidence="3" key="2">
    <citation type="submission" date="2020-09" db="EMBL/GenBank/DDBJ databases">
        <authorList>
            <person name="Sun Q."/>
            <person name="Zhou Y."/>
        </authorList>
    </citation>
    <scope>NUCLEOTIDE SEQUENCE</scope>
    <source>
        <strain evidence="3">CGMCC 1.15880</strain>
    </source>
</reference>
<comment type="caution">
    <text evidence="3">The sequence shown here is derived from an EMBL/GenBank/DDBJ whole genome shotgun (WGS) entry which is preliminary data.</text>
</comment>
<dbReference type="InterPro" id="IPR004701">
    <property type="entry name" value="PTS_EIIA_man-typ"/>
</dbReference>
<reference evidence="3" key="1">
    <citation type="journal article" date="2014" name="Int. J. Syst. Evol. Microbiol.">
        <title>Complete genome sequence of Corynebacterium casei LMG S-19264T (=DSM 44701T), isolated from a smear-ripened cheese.</title>
        <authorList>
            <consortium name="US DOE Joint Genome Institute (JGI-PGF)"/>
            <person name="Walter F."/>
            <person name="Albersmeier A."/>
            <person name="Kalinowski J."/>
            <person name="Ruckert C."/>
        </authorList>
    </citation>
    <scope>NUCLEOTIDE SEQUENCE</scope>
    <source>
        <strain evidence="3">CGMCC 1.15880</strain>
    </source>
</reference>
<sequence>MIGIVIVAHGGLAKEYLAAAEHVLGKLENVEAIPTAAEVDRDAKQNEICAAADRVDEGDGVVVVVDMFGSSPSNLAMKACSGSGRRIMYGANLPMLVKLAKSRRLPLDVAVEQAITAGKKYINASNGLQIP</sequence>
<organism evidence="3 4">
    <name type="scientific">Neptunicoccus cionae</name>
    <dbReference type="NCBI Taxonomy" id="2035344"/>
    <lineage>
        <taxon>Bacteria</taxon>
        <taxon>Pseudomonadati</taxon>
        <taxon>Pseudomonadota</taxon>
        <taxon>Alphaproteobacteria</taxon>
        <taxon>Rhodobacterales</taxon>
        <taxon>Paracoccaceae</taxon>
        <taxon>Neptunicoccus</taxon>
    </lineage>
</organism>
<protein>
    <submittedName>
        <fullName evidence="3">PTS fructose transporter subunit IIA</fullName>
    </submittedName>
</protein>
<proteinExistence type="predicted"/>
<dbReference type="Proteomes" id="UP000628017">
    <property type="component" value="Unassembled WGS sequence"/>
</dbReference>
<accession>A0A916VLJ5</accession>
<evidence type="ECO:0000313" key="3">
    <source>
        <dbReference type="EMBL" id="GGA05962.1"/>
    </source>
</evidence>
<dbReference type="Gene3D" id="3.40.50.510">
    <property type="entry name" value="Phosphotransferase system, mannose-type IIA component"/>
    <property type="match status" value="1"/>
</dbReference>
<dbReference type="AlphaFoldDB" id="A0A916VLJ5"/>